<dbReference type="EC" id="2.7.1.22" evidence="2"/>
<comment type="caution">
    <text evidence="2">The sequence shown here is derived from an EMBL/GenBank/DDBJ whole genome shotgun (WGS) entry which is preliminary data.</text>
</comment>
<dbReference type="PANTHER" id="PTHR37512:SF1">
    <property type="entry name" value="NADR_TTD14 AAA DOMAIN-CONTAINING PROTEIN"/>
    <property type="match status" value="1"/>
</dbReference>
<dbReference type="NCBIfam" id="TIGR00125">
    <property type="entry name" value="cyt_tran_rel"/>
    <property type="match status" value="1"/>
</dbReference>
<sequence>MTYKYIKQAIKNQRRTLQEVAAACGISKGYLSQLLNDKVKEPSGQKLQKIHEYLRIDFPKNNEIQGVIFGKFYPLHTGHVYLIQRAASQVDKLHVILCYDEPRDKALFDASQMSKQPTISDRLRWLLQTFKYQSNIKIHLFNEIGIEPYPNGWHDWRDSVKEFLNEQGIVPDFIYSSELTDTPKYKELFNAKTILIDPKRGVMPISGEKIRLNPFQYWEYIPTEVKPFFVRTVAVIGCALVGKSTLVNKLSNTFNTTSAWDYKKEYLFTHLGNEVKALQFNDYDKIALGQAHYIDFAIKFANRVVFVDTDFVSLQVSCKKNMGKEHNLIQAMIDKYRFDLVLLIEDEKNQTNMSTRTKVIIDSLDKNAIGYVRIKESDYDKRYLACVEQVNQLLGFKE</sequence>
<evidence type="ECO:0000313" key="2">
    <source>
        <dbReference type="EMBL" id="MFC0179707.1"/>
    </source>
</evidence>
<dbReference type="Gene3D" id="3.40.50.300">
    <property type="entry name" value="P-loop containing nucleotide triphosphate hydrolases"/>
    <property type="match status" value="1"/>
</dbReference>
<dbReference type="Pfam" id="PF01467">
    <property type="entry name" value="CTP_transf_like"/>
    <property type="match status" value="1"/>
</dbReference>
<dbReference type="InterPro" id="IPR001387">
    <property type="entry name" value="Cro/C1-type_HTH"/>
</dbReference>
<dbReference type="InterPro" id="IPR016429">
    <property type="entry name" value="NAD_NadR"/>
</dbReference>
<dbReference type="Gene3D" id="1.10.260.40">
    <property type="entry name" value="lambda repressor-like DNA-binding domains"/>
    <property type="match status" value="1"/>
</dbReference>
<dbReference type="SUPFAM" id="SSF52540">
    <property type="entry name" value="P-loop containing nucleoside triphosphate hydrolases"/>
    <property type="match status" value="1"/>
</dbReference>
<keyword evidence="2" id="KW-0808">Transferase</keyword>
<dbReference type="NCBIfam" id="TIGR01526">
    <property type="entry name" value="nadR_NMN_Atrans"/>
    <property type="match status" value="1"/>
</dbReference>
<dbReference type="InterPro" id="IPR006417">
    <property type="entry name" value="NadR_NMN_Atrans"/>
</dbReference>
<protein>
    <submittedName>
        <fullName evidence="2">Multifunctional transcriptional regulator/nicotinamide-nucleotide adenylyltransferase/ribosylnicotinamide kinase NadR</fullName>
        <ecNumber evidence="2">2.7.1.22</ecNumber>
        <ecNumber evidence="2">2.7.7.1</ecNumber>
    </submittedName>
</protein>
<keyword evidence="2" id="KW-0548">Nucleotidyltransferase</keyword>
<dbReference type="PROSITE" id="PS50943">
    <property type="entry name" value="HTH_CROC1"/>
    <property type="match status" value="1"/>
</dbReference>
<dbReference type="SUPFAM" id="SSF52374">
    <property type="entry name" value="Nucleotidylyl transferase"/>
    <property type="match status" value="1"/>
</dbReference>
<dbReference type="Pfam" id="PF13521">
    <property type="entry name" value="AAA_28"/>
    <property type="match status" value="1"/>
</dbReference>
<dbReference type="Proteomes" id="UP001589758">
    <property type="component" value="Unassembled WGS sequence"/>
</dbReference>
<dbReference type="PANTHER" id="PTHR37512">
    <property type="entry name" value="TRIFUNCTIONAL NAD BIOSYNTHESIS/REGULATOR PROTEIN NADR"/>
    <property type="match status" value="1"/>
</dbReference>
<dbReference type="InterPro" id="IPR052735">
    <property type="entry name" value="NAD_biosynth-regulator"/>
</dbReference>
<reference evidence="2 3" key="1">
    <citation type="submission" date="2024-09" db="EMBL/GenBank/DDBJ databases">
        <authorList>
            <person name="Sun Q."/>
            <person name="Mori K."/>
        </authorList>
    </citation>
    <scope>NUCLEOTIDE SEQUENCE [LARGE SCALE GENOMIC DNA]</scope>
    <source>
        <strain evidence="2 3">CCM 8545</strain>
    </source>
</reference>
<proteinExistence type="predicted"/>
<dbReference type="CDD" id="cd00093">
    <property type="entry name" value="HTH_XRE"/>
    <property type="match status" value="1"/>
</dbReference>
<gene>
    <name evidence="2" type="primary">nadR</name>
    <name evidence="2" type="ORF">ACFFIT_06350</name>
</gene>
<dbReference type="EC" id="2.7.7.1" evidence="2"/>
<dbReference type="InterPro" id="IPR027417">
    <property type="entry name" value="P-loop_NTPase"/>
</dbReference>
<dbReference type="PIRSF" id="PIRSF004776">
    <property type="entry name" value="NadR_NMNAT/RNK"/>
    <property type="match status" value="1"/>
</dbReference>
<dbReference type="GO" id="GO:0000309">
    <property type="term" value="F:nicotinamide-nucleotide adenylyltransferase activity"/>
    <property type="evidence" value="ECO:0007669"/>
    <property type="project" value="UniProtKB-EC"/>
</dbReference>
<dbReference type="GO" id="GO:0050262">
    <property type="term" value="F:ribosylnicotinamide kinase activity"/>
    <property type="evidence" value="ECO:0007669"/>
    <property type="project" value="UniProtKB-EC"/>
</dbReference>
<name>A0ABV6C9Q4_9GAMM</name>
<dbReference type="Pfam" id="PF01381">
    <property type="entry name" value="HTH_3"/>
    <property type="match status" value="1"/>
</dbReference>
<dbReference type="Gene3D" id="3.40.50.620">
    <property type="entry name" value="HUPs"/>
    <property type="match status" value="1"/>
</dbReference>
<accession>A0ABV6C9Q4</accession>
<dbReference type="InterPro" id="IPR010982">
    <property type="entry name" value="Lambda_DNA-bd_dom_sf"/>
</dbReference>
<organism evidence="2 3">
    <name type="scientific">Thorsellia kenyensis</name>
    <dbReference type="NCBI Taxonomy" id="1549888"/>
    <lineage>
        <taxon>Bacteria</taxon>
        <taxon>Pseudomonadati</taxon>
        <taxon>Pseudomonadota</taxon>
        <taxon>Gammaproteobacteria</taxon>
        <taxon>Enterobacterales</taxon>
        <taxon>Thorselliaceae</taxon>
        <taxon>Thorsellia</taxon>
    </lineage>
</organism>
<dbReference type="RefSeq" id="WP_385876812.1">
    <property type="nucleotide sequence ID" value="NZ_JBHLXE010000071.1"/>
</dbReference>
<evidence type="ECO:0000313" key="3">
    <source>
        <dbReference type="Proteomes" id="UP001589758"/>
    </source>
</evidence>
<dbReference type="NCBIfam" id="NF005988">
    <property type="entry name" value="PRK08099.1"/>
    <property type="match status" value="1"/>
</dbReference>
<dbReference type="SMART" id="SM00530">
    <property type="entry name" value="HTH_XRE"/>
    <property type="match status" value="1"/>
</dbReference>
<dbReference type="SUPFAM" id="SSF47413">
    <property type="entry name" value="lambda repressor-like DNA-binding domains"/>
    <property type="match status" value="1"/>
</dbReference>
<feature type="domain" description="HTH cro/C1-type" evidence="1">
    <location>
        <begin position="6"/>
        <end position="61"/>
    </location>
</feature>
<dbReference type="EMBL" id="JBHLXE010000071">
    <property type="protein sequence ID" value="MFC0179707.1"/>
    <property type="molecule type" value="Genomic_DNA"/>
</dbReference>
<keyword evidence="3" id="KW-1185">Reference proteome</keyword>
<keyword evidence="2" id="KW-0418">Kinase</keyword>
<dbReference type="InterPro" id="IPR038727">
    <property type="entry name" value="NadR/Ttd14_AAA_dom"/>
</dbReference>
<dbReference type="InterPro" id="IPR014729">
    <property type="entry name" value="Rossmann-like_a/b/a_fold"/>
</dbReference>
<dbReference type="InterPro" id="IPR004821">
    <property type="entry name" value="Cyt_trans-like"/>
</dbReference>
<evidence type="ECO:0000259" key="1">
    <source>
        <dbReference type="PROSITE" id="PS50943"/>
    </source>
</evidence>